<protein>
    <submittedName>
        <fullName evidence="1">Uncharacterized protein</fullName>
    </submittedName>
</protein>
<proteinExistence type="predicted"/>
<gene>
    <name evidence="1" type="ORF">DAT39_006806</name>
</gene>
<dbReference type="EMBL" id="QNUK01000072">
    <property type="protein sequence ID" value="KAF5903486.1"/>
    <property type="molecule type" value="Genomic_DNA"/>
</dbReference>
<reference evidence="1" key="1">
    <citation type="submission" date="2020-07" db="EMBL/GenBank/DDBJ databases">
        <title>Clarias magur genome sequencing, assembly and annotation.</title>
        <authorList>
            <person name="Kushwaha B."/>
            <person name="Kumar R."/>
            <person name="Das P."/>
            <person name="Joshi C.G."/>
            <person name="Kumar D."/>
            <person name="Nagpure N.S."/>
            <person name="Pandey M."/>
            <person name="Agarwal S."/>
            <person name="Srivastava S."/>
            <person name="Singh M."/>
            <person name="Sahoo L."/>
            <person name="Jayasankar P."/>
            <person name="Meher P.K."/>
            <person name="Koringa P.G."/>
            <person name="Iquebal M.A."/>
            <person name="Das S.P."/>
            <person name="Bit A."/>
            <person name="Patnaik S."/>
            <person name="Patel N."/>
            <person name="Shah T.M."/>
            <person name="Hinsu A."/>
            <person name="Jena J.K."/>
        </authorList>
    </citation>
    <scope>NUCLEOTIDE SEQUENCE</scope>
    <source>
        <strain evidence="1">CIFAMagur01</strain>
        <tissue evidence="1">Testis</tissue>
    </source>
</reference>
<sequence>MLEIGSYMEQSSTSSLDTQMGVCTASMDTLSISSSTLFYECLMDRGAFYSYNGLMVPVE</sequence>
<organism evidence="1 2">
    <name type="scientific">Clarias magur</name>
    <name type="common">Asian catfish</name>
    <name type="synonym">Macropteronotus magur</name>
    <dbReference type="NCBI Taxonomy" id="1594786"/>
    <lineage>
        <taxon>Eukaryota</taxon>
        <taxon>Metazoa</taxon>
        <taxon>Chordata</taxon>
        <taxon>Craniata</taxon>
        <taxon>Vertebrata</taxon>
        <taxon>Euteleostomi</taxon>
        <taxon>Actinopterygii</taxon>
        <taxon>Neopterygii</taxon>
        <taxon>Teleostei</taxon>
        <taxon>Ostariophysi</taxon>
        <taxon>Siluriformes</taxon>
        <taxon>Clariidae</taxon>
        <taxon>Clarias</taxon>
    </lineage>
</organism>
<keyword evidence="2" id="KW-1185">Reference proteome</keyword>
<dbReference type="AlphaFoldDB" id="A0A8J4UCC7"/>
<evidence type="ECO:0000313" key="1">
    <source>
        <dbReference type="EMBL" id="KAF5903486.1"/>
    </source>
</evidence>
<evidence type="ECO:0000313" key="2">
    <source>
        <dbReference type="Proteomes" id="UP000727407"/>
    </source>
</evidence>
<accession>A0A8J4UCC7</accession>
<name>A0A8J4UCC7_CLAMG</name>
<comment type="caution">
    <text evidence="1">The sequence shown here is derived from an EMBL/GenBank/DDBJ whole genome shotgun (WGS) entry which is preliminary data.</text>
</comment>
<dbReference type="Proteomes" id="UP000727407">
    <property type="component" value="Unassembled WGS sequence"/>
</dbReference>